<dbReference type="EnsemblPlants" id="KQJ87457">
    <property type="protein sequence ID" value="KQJ87457"/>
    <property type="gene ID" value="BRADI_4g11253v3"/>
</dbReference>
<feature type="region of interest" description="Disordered" evidence="1">
    <location>
        <begin position="249"/>
        <end position="274"/>
    </location>
</feature>
<dbReference type="FunCoup" id="A0A0Q3PDY6">
    <property type="interactions" value="703"/>
</dbReference>
<dbReference type="PANTHER" id="PTHR33170">
    <property type="entry name" value="DUF4283 DOMAIN-CONTAINING PROTEIN-RELATED"/>
    <property type="match status" value="1"/>
</dbReference>
<evidence type="ECO:0000256" key="2">
    <source>
        <dbReference type="SAM" id="SignalP"/>
    </source>
</evidence>
<feature type="region of interest" description="Disordered" evidence="1">
    <location>
        <begin position="527"/>
        <end position="583"/>
    </location>
</feature>
<dbReference type="InParanoid" id="A0A0Q3PDY6"/>
<dbReference type="OrthoDB" id="696043at2759"/>
<protein>
    <recommendedName>
        <fullName evidence="6">DUF4283 domain-containing protein</fullName>
    </recommendedName>
</protein>
<keyword evidence="5" id="KW-1185">Reference proteome</keyword>
<gene>
    <name evidence="3" type="ORF">BRADI_4g11253v3</name>
</gene>
<dbReference type="EMBL" id="CM000883">
    <property type="protein sequence ID" value="KQJ87457.1"/>
    <property type="molecule type" value="Genomic_DNA"/>
</dbReference>
<evidence type="ECO:0000313" key="5">
    <source>
        <dbReference type="Proteomes" id="UP000008810"/>
    </source>
</evidence>
<sequence length="583" mass="62407">MGILLGWSILGSGGASAATYFNCRKTGHFQASCPFPASCISCKKDGHATVLCPTKGKKAELSLLGFGIPGQGFYHLKLATSGDDEKASNSVLVSVQTTQISSQLLEDELKNLFEEEWDWQVKQLSDLEFIVVFPSKESLRFACKSGRLVLSLNQVSVSIKEEEVDAEASSILSEVWLKLSGIPRKIRDPEILVVAFQMLGKAIEVDGSSLTRKGLVQMKFQCRNPNKIRGSVEIFIHKIGYKIKVVPEMPTGASKPPPVPPSEDSHGDDSADPTIDEEEWERLGKHDKERKDTAASQNAPAKLPSVVIDQYGSNLRGAGDIFPVLRLLQAPPLPASALVPGMAPPLSAALMEISDDDQQPIPTTDGSPFRLLSLSPLAREKGGLGQRDWDFADIAVLPTDLQSPPAVAEVPEVPLTLTRDLLEELPSSTPFCRAKRSTATPVVATRKSVRNASASAIPVLQHAALMQAEKNLEAPGKFQLLSKFSDDHLLKVASDSCVVFDSSVGPPSVHLSAIRAKELAQAAFAEAAARAAAKPETPPEPPAPTSSSPSKPAPPTPKAGRSKKLASGTLALRKGRAVLLRAK</sequence>
<feature type="chain" id="PRO_5035999796" description="DUF4283 domain-containing protein" evidence="2">
    <location>
        <begin position="18"/>
        <end position="583"/>
    </location>
</feature>
<keyword evidence="2" id="KW-0732">Signal</keyword>
<dbReference type="PANTHER" id="PTHR33170:SF2">
    <property type="entry name" value="OS12G0531500 PROTEIN"/>
    <property type="match status" value="1"/>
</dbReference>
<name>A0A0Q3PDY6_BRADI</name>
<dbReference type="GO" id="GO:0003676">
    <property type="term" value="F:nucleic acid binding"/>
    <property type="evidence" value="ECO:0007669"/>
    <property type="project" value="InterPro"/>
</dbReference>
<evidence type="ECO:0000313" key="4">
    <source>
        <dbReference type="EnsemblPlants" id="KQJ87457"/>
    </source>
</evidence>
<dbReference type="Gramene" id="KQJ87457">
    <property type="protein sequence ID" value="KQJ87457"/>
    <property type="gene ID" value="BRADI_4g11253v3"/>
</dbReference>
<dbReference type="Proteomes" id="UP000008810">
    <property type="component" value="Chromosome 4"/>
</dbReference>
<accession>A0A0Q3PDY6</accession>
<proteinExistence type="predicted"/>
<reference evidence="3 4" key="1">
    <citation type="journal article" date="2010" name="Nature">
        <title>Genome sequencing and analysis of the model grass Brachypodium distachyon.</title>
        <authorList>
            <consortium name="International Brachypodium Initiative"/>
        </authorList>
    </citation>
    <scope>NUCLEOTIDE SEQUENCE [LARGE SCALE GENOMIC DNA]</scope>
    <source>
        <strain evidence="3 4">Bd21</strain>
    </source>
</reference>
<evidence type="ECO:0000313" key="3">
    <source>
        <dbReference type="EMBL" id="KQJ87457.1"/>
    </source>
</evidence>
<reference evidence="3" key="2">
    <citation type="submission" date="2017-06" db="EMBL/GenBank/DDBJ databases">
        <title>WGS assembly of Brachypodium distachyon.</title>
        <authorList>
            <consortium name="The International Brachypodium Initiative"/>
            <person name="Lucas S."/>
            <person name="Harmon-Smith M."/>
            <person name="Lail K."/>
            <person name="Tice H."/>
            <person name="Grimwood J."/>
            <person name="Bruce D."/>
            <person name="Barry K."/>
            <person name="Shu S."/>
            <person name="Lindquist E."/>
            <person name="Wang M."/>
            <person name="Pitluck S."/>
            <person name="Vogel J.P."/>
            <person name="Garvin D.F."/>
            <person name="Mockler T.C."/>
            <person name="Schmutz J."/>
            <person name="Rokhsar D."/>
            <person name="Bevan M.W."/>
        </authorList>
    </citation>
    <scope>NUCLEOTIDE SEQUENCE</scope>
    <source>
        <strain evidence="3">Bd21</strain>
    </source>
</reference>
<organism evidence="3">
    <name type="scientific">Brachypodium distachyon</name>
    <name type="common">Purple false brome</name>
    <name type="synonym">Trachynia distachya</name>
    <dbReference type="NCBI Taxonomy" id="15368"/>
    <lineage>
        <taxon>Eukaryota</taxon>
        <taxon>Viridiplantae</taxon>
        <taxon>Streptophyta</taxon>
        <taxon>Embryophyta</taxon>
        <taxon>Tracheophyta</taxon>
        <taxon>Spermatophyta</taxon>
        <taxon>Magnoliopsida</taxon>
        <taxon>Liliopsida</taxon>
        <taxon>Poales</taxon>
        <taxon>Poaceae</taxon>
        <taxon>BOP clade</taxon>
        <taxon>Pooideae</taxon>
        <taxon>Stipodae</taxon>
        <taxon>Brachypodieae</taxon>
        <taxon>Brachypodium</taxon>
    </lineage>
</organism>
<dbReference type="AlphaFoldDB" id="A0A0Q3PDY6"/>
<reference evidence="4" key="3">
    <citation type="submission" date="2018-08" db="UniProtKB">
        <authorList>
            <consortium name="EnsemblPlants"/>
        </authorList>
    </citation>
    <scope>IDENTIFICATION</scope>
    <source>
        <strain evidence="4">cv. Bd21</strain>
    </source>
</reference>
<dbReference type="GO" id="GO:0008270">
    <property type="term" value="F:zinc ion binding"/>
    <property type="evidence" value="ECO:0007669"/>
    <property type="project" value="InterPro"/>
</dbReference>
<dbReference type="Gene3D" id="4.10.60.10">
    <property type="entry name" value="Zinc finger, CCHC-type"/>
    <property type="match status" value="1"/>
</dbReference>
<evidence type="ECO:0000256" key="1">
    <source>
        <dbReference type="SAM" id="MobiDB-lite"/>
    </source>
</evidence>
<feature type="signal peptide" evidence="2">
    <location>
        <begin position="1"/>
        <end position="17"/>
    </location>
</feature>
<evidence type="ECO:0008006" key="6">
    <source>
        <dbReference type="Google" id="ProtNLM"/>
    </source>
</evidence>
<dbReference type="SUPFAM" id="SSF57756">
    <property type="entry name" value="Retrovirus zinc finger-like domains"/>
    <property type="match status" value="1"/>
</dbReference>
<dbReference type="InterPro" id="IPR036875">
    <property type="entry name" value="Znf_CCHC_sf"/>
</dbReference>